<evidence type="ECO:0000256" key="1">
    <source>
        <dbReference type="ARBA" id="ARBA00004141"/>
    </source>
</evidence>
<name>A0A835ZYG4_SHEEP</name>
<feature type="domain" description="Dendritic cell-specific transmembrane protein-like" evidence="6">
    <location>
        <begin position="322"/>
        <end position="501"/>
    </location>
</feature>
<dbReference type="GO" id="GO:0009986">
    <property type="term" value="C:cell surface"/>
    <property type="evidence" value="ECO:0007669"/>
    <property type="project" value="TreeGrafter"/>
</dbReference>
<protein>
    <recommendedName>
        <fullName evidence="6">Dendritic cell-specific transmembrane protein-like domain-containing protein</fullName>
    </recommendedName>
</protein>
<feature type="transmembrane region" description="Helical" evidence="5">
    <location>
        <begin position="457"/>
        <end position="478"/>
    </location>
</feature>
<reference evidence="7 8" key="1">
    <citation type="submission" date="2020-12" db="EMBL/GenBank/DDBJ databases">
        <title>De novo assembly of Tibetan sheep genome.</title>
        <authorList>
            <person name="Li X."/>
        </authorList>
    </citation>
    <scope>NUCLEOTIDE SEQUENCE [LARGE SCALE GENOMIC DNA]</scope>
    <source>
        <tissue evidence="7">Heart</tissue>
    </source>
</reference>
<evidence type="ECO:0000313" key="7">
    <source>
        <dbReference type="EMBL" id="KAG5205010.1"/>
    </source>
</evidence>
<accession>A0A835ZYG4</accession>
<evidence type="ECO:0000259" key="6">
    <source>
        <dbReference type="Pfam" id="PF07782"/>
    </source>
</evidence>
<sequence>MSWSFFTQLVFMEKQQKLGTVLCGEVKGVQDTNRLEKLNTHVIAASFKHNTHTGLSFMRFEFRECFFSGQNSYILRDTGSMGVWTSGTDIFLSLWGTYVSPRSPGWMAFTQHVGICCFVAFISVGLLSGAFYWFLSSFTTFITSWAAMCVLLCCSKHARCFILLFFLSCGLREGRNALIAAGTGVVIFGHVENIFHNFKGLLDSMTCNLRAKSFSIHFPLLKKYIEAIRWVYGLVTHLSLFDDLVSWNQTLEVSLFSPSQSLEAQLNDTTDKALGVLYQMVTATEVLCSLGRQLLALTGLLLVLLGTGLFMKRFLDPCGWKFENIYLTRQFVQLDERERREQRPCVLPLNKQERKKYVVIPSFWLTPKDRRNLGLFFLPVLTHLYIWLLFAAIDYLLYSLIFSMSKHFQSLPGLEVHLKLHRQEQGTQDIIHDSSFNISLFEPTCIPKPKLLLSKTWIPLSIILVILVMLGLLSSVLMQLKILVSASFYPSVQGERMQYLHAKILKKRSKQPVGEVKGKLSLYFTKIHFWLPVLDVIGKKQMDIASEDNPEETPQSSSSTLCQQFFSSLQMAALPHPQRERTAQRDPSAA</sequence>
<proteinExistence type="predicted"/>
<dbReference type="PANTHER" id="PTHR21041:SF2">
    <property type="entry name" value="DENDRITIC CELL-SPECIFIC TRANSMEMBRANE PROTEIN"/>
    <property type="match status" value="1"/>
</dbReference>
<dbReference type="InterPro" id="IPR012858">
    <property type="entry name" value="DC_STAMP-like"/>
</dbReference>
<dbReference type="GO" id="GO:0005789">
    <property type="term" value="C:endoplasmic reticulum membrane"/>
    <property type="evidence" value="ECO:0007669"/>
    <property type="project" value="TreeGrafter"/>
</dbReference>
<dbReference type="InterPro" id="IPR051856">
    <property type="entry name" value="CSR-E3_Ligase_Protein"/>
</dbReference>
<comment type="caution">
    <text evidence="7">The sequence shown here is derived from an EMBL/GenBank/DDBJ whole genome shotgun (WGS) entry which is preliminary data.</text>
</comment>
<feature type="transmembrane region" description="Helical" evidence="5">
    <location>
        <begin position="373"/>
        <end position="398"/>
    </location>
</feature>
<feature type="transmembrane region" description="Helical" evidence="5">
    <location>
        <begin position="112"/>
        <end position="135"/>
    </location>
</feature>
<feature type="transmembrane region" description="Helical" evidence="5">
    <location>
        <begin position="294"/>
        <end position="311"/>
    </location>
</feature>
<evidence type="ECO:0000256" key="2">
    <source>
        <dbReference type="ARBA" id="ARBA00022692"/>
    </source>
</evidence>
<feature type="transmembrane region" description="Helical" evidence="5">
    <location>
        <begin position="177"/>
        <end position="195"/>
    </location>
</feature>
<dbReference type="PANTHER" id="PTHR21041">
    <property type="entry name" value="DENDRITIC CELL-SPECIFIC TRANSMEMBRANE PROTEIN"/>
    <property type="match status" value="1"/>
</dbReference>
<dbReference type="Pfam" id="PF07782">
    <property type="entry name" value="DC_STAMP"/>
    <property type="match status" value="1"/>
</dbReference>
<keyword evidence="2 5" id="KW-0812">Transmembrane</keyword>
<dbReference type="Proteomes" id="UP000664991">
    <property type="component" value="Unassembled WGS sequence"/>
</dbReference>
<keyword evidence="3 5" id="KW-1133">Transmembrane helix</keyword>
<evidence type="ECO:0000313" key="8">
    <source>
        <dbReference type="Proteomes" id="UP000664991"/>
    </source>
</evidence>
<gene>
    <name evidence="7" type="ORF">JEQ12_019455</name>
</gene>
<feature type="transmembrane region" description="Helical" evidence="5">
    <location>
        <begin position="141"/>
        <end position="165"/>
    </location>
</feature>
<organism evidence="7 8">
    <name type="scientific">Ovis aries</name>
    <name type="common">Sheep</name>
    <dbReference type="NCBI Taxonomy" id="9940"/>
    <lineage>
        <taxon>Eukaryota</taxon>
        <taxon>Metazoa</taxon>
        <taxon>Chordata</taxon>
        <taxon>Craniata</taxon>
        <taxon>Vertebrata</taxon>
        <taxon>Euteleostomi</taxon>
        <taxon>Mammalia</taxon>
        <taxon>Eutheria</taxon>
        <taxon>Laurasiatheria</taxon>
        <taxon>Artiodactyla</taxon>
        <taxon>Ruminantia</taxon>
        <taxon>Pecora</taxon>
        <taxon>Bovidae</taxon>
        <taxon>Caprinae</taxon>
        <taxon>Ovis</taxon>
    </lineage>
</organism>
<keyword evidence="4 5" id="KW-0472">Membrane</keyword>
<evidence type="ECO:0000256" key="5">
    <source>
        <dbReference type="SAM" id="Phobius"/>
    </source>
</evidence>
<evidence type="ECO:0000256" key="3">
    <source>
        <dbReference type="ARBA" id="ARBA00022989"/>
    </source>
</evidence>
<comment type="subcellular location">
    <subcellularLocation>
        <location evidence="1">Membrane</location>
        <topology evidence="1">Multi-pass membrane protein</topology>
    </subcellularLocation>
</comment>
<dbReference type="EMBL" id="JAEMGP010000009">
    <property type="protein sequence ID" value="KAG5205010.1"/>
    <property type="molecule type" value="Genomic_DNA"/>
</dbReference>
<evidence type="ECO:0000256" key="4">
    <source>
        <dbReference type="ARBA" id="ARBA00023136"/>
    </source>
</evidence>
<dbReference type="AlphaFoldDB" id="A0A835ZYG4"/>